<dbReference type="GO" id="GO:0016020">
    <property type="term" value="C:membrane"/>
    <property type="evidence" value="ECO:0007669"/>
    <property type="project" value="TreeGrafter"/>
</dbReference>
<dbReference type="AlphaFoldDB" id="A0AAN8NWP6"/>
<sequence>MKAQTERIFDEFTASHSHYNDMKCLIVLYYVNEKAAKMLLPLLLALKLKFAALLPFAIAAIALIAKKALIIGKIALLLAGILGVRKLFGQQQKSVTYEIVSHPHHAGHDVWSNNDYGASGNNGGGHGGGGWGRSNEDAQNLAYKAYQPHH</sequence>
<organism evidence="2 3">
    <name type="scientific">Polyplax serrata</name>
    <name type="common">Common mouse louse</name>
    <dbReference type="NCBI Taxonomy" id="468196"/>
    <lineage>
        <taxon>Eukaryota</taxon>
        <taxon>Metazoa</taxon>
        <taxon>Ecdysozoa</taxon>
        <taxon>Arthropoda</taxon>
        <taxon>Hexapoda</taxon>
        <taxon>Insecta</taxon>
        <taxon>Pterygota</taxon>
        <taxon>Neoptera</taxon>
        <taxon>Paraneoptera</taxon>
        <taxon>Psocodea</taxon>
        <taxon>Troctomorpha</taxon>
        <taxon>Phthiraptera</taxon>
        <taxon>Anoplura</taxon>
        <taxon>Polyplacidae</taxon>
        <taxon>Polyplax</taxon>
    </lineage>
</organism>
<dbReference type="PANTHER" id="PTHR21879">
    <property type="entry name" value="FI03362P-RELATED-RELATED"/>
    <property type="match status" value="1"/>
</dbReference>
<evidence type="ECO:0000256" key="1">
    <source>
        <dbReference type="SAM" id="Phobius"/>
    </source>
</evidence>
<accession>A0AAN8NWP6</accession>
<keyword evidence="1" id="KW-1133">Transmembrane helix</keyword>
<dbReference type="EMBL" id="JAWJWE010000041">
    <property type="protein sequence ID" value="KAK6618818.1"/>
    <property type="molecule type" value="Genomic_DNA"/>
</dbReference>
<evidence type="ECO:0000313" key="2">
    <source>
        <dbReference type="EMBL" id="KAK6618818.1"/>
    </source>
</evidence>
<keyword evidence="1" id="KW-0812">Transmembrane</keyword>
<protein>
    <submittedName>
        <fullName evidence="2">Uncharacterized protein</fullName>
    </submittedName>
</protein>
<gene>
    <name evidence="2" type="ORF">RUM43_013209</name>
</gene>
<evidence type="ECO:0000313" key="3">
    <source>
        <dbReference type="Proteomes" id="UP001372834"/>
    </source>
</evidence>
<proteinExistence type="predicted"/>
<feature type="transmembrane region" description="Helical" evidence="1">
    <location>
        <begin position="70"/>
        <end position="88"/>
    </location>
</feature>
<reference evidence="2 3" key="1">
    <citation type="submission" date="2023-10" db="EMBL/GenBank/DDBJ databases">
        <title>Genomes of two closely related lineages of the louse Polyplax serrata with different host specificities.</title>
        <authorList>
            <person name="Martinu J."/>
            <person name="Tarabai H."/>
            <person name="Stefka J."/>
            <person name="Hypsa V."/>
        </authorList>
    </citation>
    <scope>NUCLEOTIDE SEQUENCE [LARGE SCALE GENOMIC DNA]</scope>
    <source>
        <strain evidence="2">HR10_N</strain>
    </source>
</reference>
<comment type="caution">
    <text evidence="2">The sequence shown here is derived from an EMBL/GenBank/DDBJ whole genome shotgun (WGS) entry which is preliminary data.</text>
</comment>
<dbReference type="Proteomes" id="UP001372834">
    <property type="component" value="Unassembled WGS sequence"/>
</dbReference>
<dbReference type="InterPro" id="IPR012464">
    <property type="entry name" value="DUF1676"/>
</dbReference>
<feature type="transmembrane region" description="Helical" evidence="1">
    <location>
        <begin position="39"/>
        <end position="64"/>
    </location>
</feature>
<name>A0AAN8NWP6_POLSC</name>
<dbReference type="Pfam" id="PF07898">
    <property type="entry name" value="DUF1676"/>
    <property type="match status" value="1"/>
</dbReference>
<keyword evidence="1" id="KW-0472">Membrane</keyword>